<accession>A0A3S9Y6A7</accession>
<dbReference type="GO" id="GO:0005506">
    <property type="term" value="F:iron ion binding"/>
    <property type="evidence" value="ECO:0007669"/>
    <property type="project" value="InterPro"/>
</dbReference>
<dbReference type="PANTHER" id="PTHR46696">
    <property type="entry name" value="P450, PUTATIVE (EUROFUNG)-RELATED"/>
    <property type="match status" value="1"/>
</dbReference>
<dbReference type="PANTHER" id="PTHR46696:SF1">
    <property type="entry name" value="CYTOCHROME P450 YJIB-RELATED"/>
    <property type="match status" value="1"/>
</dbReference>
<organism evidence="8 9">
    <name type="scientific">Streptomyces lydicus</name>
    <dbReference type="NCBI Taxonomy" id="47763"/>
    <lineage>
        <taxon>Bacteria</taxon>
        <taxon>Bacillati</taxon>
        <taxon>Actinomycetota</taxon>
        <taxon>Actinomycetes</taxon>
        <taxon>Kitasatosporales</taxon>
        <taxon>Streptomycetaceae</taxon>
        <taxon>Streptomyces</taxon>
    </lineage>
</organism>
<evidence type="ECO:0000256" key="5">
    <source>
        <dbReference type="ARBA" id="ARBA00023004"/>
    </source>
</evidence>
<evidence type="ECO:0000256" key="2">
    <source>
        <dbReference type="ARBA" id="ARBA00022617"/>
    </source>
</evidence>
<protein>
    <submittedName>
        <fullName evidence="8">Cytochrome P450</fullName>
    </submittedName>
</protein>
<dbReference type="Proteomes" id="UP000275579">
    <property type="component" value="Chromosome"/>
</dbReference>
<keyword evidence="2 7" id="KW-0349">Heme</keyword>
<evidence type="ECO:0000256" key="3">
    <source>
        <dbReference type="ARBA" id="ARBA00022723"/>
    </source>
</evidence>
<reference evidence="8 9" key="1">
    <citation type="submission" date="2018-04" db="EMBL/GenBank/DDBJ databases">
        <title>Complete genome sequences of Streptomyces lydicus strain WYEC and characterization of antagonistic properties of biological control agents.</title>
        <authorList>
            <person name="Mariita R.M."/>
            <person name="Sello J.K."/>
        </authorList>
    </citation>
    <scope>NUCLEOTIDE SEQUENCE [LARGE SCALE GENOMIC DNA]</scope>
    <source>
        <strain evidence="8 9">WYEC 108</strain>
    </source>
</reference>
<dbReference type="PRINTS" id="PR00359">
    <property type="entry name" value="BP450"/>
</dbReference>
<proteinExistence type="inferred from homology"/>
<dbReference type="Gene3D" id="1.10.630.10">
    <property type="entry name" value="Cytochrome P450"/>
    <property type="match status" value="1"/>
</dbReference>
<evidence type="ECO:0000313" key="9">
    <source>
        <dbReference type="Proteomes" id="UP000275579"/>
    </source>
</evidence>
<keyword evidence="4 7" id="KW-0560">Oxidoreductase</keyword>
<dbReference type="SUPFAM" id="SSF48264">
    <property type="entry name" value="Cytochrome P450"/>
    <property type="match status" value="1"/>
</dbReference>
<gene>
    <name evidence="8" type="ORF">DDE74_04250</name>
</gene>
<evidence type="ECO:0000256" key="7">
    <source>
        <dbReference type="RuleBase" id="RU000461"/>
    </source>
</evidence>
<dbReference type="FunFam" id="1.10.630.10:FF:000018">
    <property type="entry name" value="Cytochrome P450 monooxygenase"/>
    <property type="match status" value="1"/>
</dbReference>
<evidence type="ECO:0000313" key="8">
    <source>
        <dbReference type="EMBL" id="AZS70254.1"/>
    </source>
</evidence>
<sequence length="422" mass="46860">MSPSSEPVELYGPEYKRNPYPLYAELRERGPVHRVRFPSGVCAWLVTGYDAAHQALTDPRLGKHHSRGNAAWRARASIMPEPQHSQLQVHLLHQDPPRHTALRRLITDAFAPQRVESLRPRFQVMADALLDGLPDSGGTDLVEVFAARFPFQVLAEVIGLPEEFADRFDRDWGKVVQPVGPEDPGRPAYEARLRGLQQYIADLVRHKRAERGEDLLSRLVAARDADRLGQEELDSMVFQLLVAGQEPVTNQITTALVTLLRHPARLAELAARPELLPRAVEELLRHDSAFELTTWRFFAEDTELHGTRIPAGDSVIVSLSAANRDSRQFPDADALHFDRTPNPHLAFGHGIHFCPGATLARIELQVALGTLLRRLPELRLAVPEDELEWTPAVLARGVGRLPVSYGSCPYTGSGANGPDAAC</sequence>
<dbReference type="GO" id="GO:0020037">
    <property type="term" value="F:heme binding"/>
    <property type="evidence" value="ECO:0007669"/>
    <property type="project" value="InterPro"/>
</dbReference>
<dbReference type="InterPro" id="IPR001128">
    <property type="entry name" value="Cyt_P450"/>
</dbReference>
<dbReference type="CDD" id="cd11029">
    <property type="entry name" value="CYP107-like"/>
    <property type="match status" value="1"/>
</dbReference>
<comment type="similarity">
    <text evidence="1 7">Belongs to the cytochrome P450 family.</text>
</comment>
<dbReference type="InterPro" id="IPR002397">
    <property type="entry name" value="Cyt_P450_B"/>
</dbReference>
<dbReference type="RefSeq" id="WP_127149464.1">
    <property type="nucleotide sequence ID" value="NZ_CP029042.1"/>
</dbReference>
<dbReference type="Pfam" id="PF00067">
    <property type="entry name" value="p450"/>
    <property type="match status" value="1"/>
</dbReference>
<dbReference type="GO" id="GO:0004497">
    <property type="term" value="F:monooxygenase activity"/>
    <property type="evidence" value="ECO:0007669"/>
    <property type="project" value="UniProtKB-KW"/>
</dbReference>
<dbReference type="InterPro" id="IPR036396">
    <property type="entry name" value="Cyt_P450_sf"/>
</dbReference>
<dbReference type="AlphaFoldDB" id="A0A3S9Y6A7"/>
<dbReference type="InterPro" id="IPR017972">
    <property type="entry name" value="Cyt_P450_CS"/>
</dbReference>
<keyword evidence="6 7" id="KW-0503">Monooxygenase</keyword>
<evidence type="ECO:0000256" key="6">
    <source>
        <dbReference type="ARBA" id="ARBA00023033"/>
    </source>
</evidence>
<keyword evidence="5 7" id="KW-0408">Iron</keyword>
<name>A0A3S9Y6A7_9ACTN</name>
<dbReference type="GO" id="GO:0016705">
    <property type="term" value="F:oxidoreductase activity, acting on paired donors, with incorporation or reduction of molecular oxygen"/>
    <property type="evidence" value="ECO:0007669"/>
    <property type="project" value="InterPro"/>
</dbReference>
<evidence type="ECO:0000256" key="1">
    <source>
        <dbReference type="ARBA" id="ARBA00010617"/>
    </source>
</evidence>
<evidence type="ECO:0000256" key="4">
    <source>
        <dbReference type="ARBA" id="ARBA00023002"/>
    </source>
</evidence>
<dbReference type="PROSITE" id="PS00086">
    <property type="entry name" value="CYTOCHROME_P450"/>
    <property type="match status" value="1"/>
</dbReference>
<dbReference type="EMBL" id="CP029042">
    <property type="protein sequence ID" value="AZS70254.1"/>
    <property type="molecule type" value="Genomic_DNA"/>
</dbReference>
<keyword evidence="3 7" id="KW-0479">Metal-binding</keyword>